<sequence>MENEEKVTVIATEKSENVVMQNYTMVMFGEAEKGEFRTAYYCKTLSHLVDYFGNPPPESRGLHFAVQALLYQRDLVFFRVKEEGFSFQDYIEGLHLLENQRSIEQIDAIGIPGVGDSEIIHALTPLCKIYHSILVLTEADLCDYLLDSPTSRA</sequence>
<organism evidence="1 2">
    <name type="scientific">Parachlamydia acanthamoebae</name>
    <dbReference type="NCBI Taxonomy" id="83552"/>
    <lineage>
        <taxon>Bacteria</taxon>
        <taxon>Pseudomonadati</taxon>
        <taxon>Chlamydiota</taxon>
        <taxon>Chlamydiia</taxon>
        <taxon>Parachlamydiales</taxon>
        <taxon>Parachlamydiaceae</taxon>
        <taxon>Parachlamydia</taxon>
    </lineage>
</organism>
<name>A0A0C1E5P7_9BACT</name>
<proteinExistence type="predicted"/>
<dbReference type="PATRIC" id="fig|83552.4.peg.2254"/>
<evidence type="ECO:0000313" key="1">
    <source>
        <dbReference type="EMBL" id="KIA76607.1"/>
    </source>
</evidence>
<gene>
    <name evidence="1" type="ORF">DB43_AA00320</name>
</gene>
<dbReference type="Proteomes" id="UP000031307">
    <property type="component" value="Unassembled WGS sequence"/>
</dbReference>
<protein>
    <submittedName>
        <fullName evidence="1">Uncharacterized protein</fullName>
    </submittedName>
</protein>
<evidence type="ECO:0000313" key="2">
    <source>
        <dbReference type="Proteomes" id="UP000031307"/>
    </source>
</evidence>
<reference evidence="1 2" key="1">
    <citation type="journal article" date="2014" name="Mol. Biol. Evol.">
        <title>Massive expansion of Ubiquitination-related gene families within the Chlamydiae.</title>
        <authorList>
            <person name="Domman D."/>
            <person name="Collingro A."/>
            <person name="Lagkouvardos I."/>
            <person name="Gehre L."/>
            <person name="Weinmaier T."/>
            <person name="Rattei T."/>
            <person name="Subtil A."/>
            <person name="Horn M."/>
        </authorList>
    </citation>
    <scope>NUCLEOTIDE SEQUENCE [LARGE SCALE GENOMIC DNA]</scope>
    <source>
        <strain evidence="1 2">OEW1</strain>
    </source>
</reference>
<accession>A0A0C1E5P7</accession>
<dbReference type="EMBL" id="JSAM01000111">
    <property type="protein sequence ID" value="KIA76607.1"/>
    <property type="molecule type" value="Genomic_DNA"/>
</dbReference>
<dbReference type="AlphaFoldDB" id="A0A0C1E5P7"/>
<comment type="caution">
    <text evidence="1">The sequence shown here is derived from an EMBL/GenBank/DDBJ whole genome shotgun (WGS) entry which is preliminary data.</text>
</comment>